<evidence type="ECO:0000256" key="2">
    <source>
        <dbReference type="ARBA" id="ARBA00023015"/>
    </source>
</evidence>
<dbReference type="SUPFAM" id="SSF88659">
    <property type="entry name" value="Sigma3 and sigma4 domains of RNA polymerase sigma factors"/>
    <property type="match status" value="1"/>
</dbReference>
<evidence type="ECO:0000313" key="7">
    <source>
        <dbReference type="EMBL" id="MXO67290.1"/>
    </source>
</evidence>
<dbReference type="RefSeq" id="WP_160731969.1">
    <property type="nucleotide sequence ID" value="NZ_WTYO01000001.1"/>
</dbReference>
<dbReference type="EMBL" id="WTYO01000001">
    <property type="protein sequence ID" value="MXO67290.1"/>
    <property type="molecule type" value="Genomic_DNA"/>
</dbReference>
<dbReference type="NCBIfam" id="TIGR02937">
    <property type="entry name" value="sigma70-ECF"/>
    <property type="match status" value="1"/>
</dbReference>
<protein>
    <submittedName>
        <fullName evidence="7">Sigma-70 family RNA polymerase sigma factor</fullName>
    </submittedName>
</protein>
<organism evidence="7 8">
    <name type="scientific">Pelagerythrobacter marinus</name>
    <dbReference type="NCBI Taxonomy" id="538382"/>
    <lineage>
        <taxon>Bacteria</taxon>
        <taxon>Pseudomonadati</taxon>
        <taxon>Pseudomonadota</taxon>
        <taxon>Alphaproteobacteria</taxon>
        <taxon>Sphingomonadales</taxon>
        <taxon>Erythrobacteraceae</taxon>
        <taxon>Pelagerythrobacter</taxon>
    </lineage>
</organism>
<dbReference type="Pfam" id="PF08281">
    <property type="entry name" value="Sigma70_r4_2"/>
    <property type="match status" value="1"/>
</dbReference>
<evidence type="ECO:0000313" key="8">
    <source>
        <dbReference type="Proteomes" id="UP000444401"/>
    </source>
</evidence>
<dbReference type="InterPro" id="IPR014284">
    <property type="entry name" value="RNA_pol_sigma-70_dom"/>
</dbReference>
<dbReference type="InterPro" id="IPR013325">
    <property type="entry name" value="RNA_pol_sigma_r2"/>
</dbReference>
<proteinExistence type="inferred from homology"/>
<keyword evidence="2" id="KW-0805">Transcription regulation</keyword>
<dbReference type="PANTHER" id="PTHR43133">
    <property type="entry name" value="RNA POLYMERASE ECF-TYPE SIGMA FACTO"/>
    <property type="match status" value="1"/>
</dbReference>
<sequence length="175" mass="19387">MTSTPAPDGLQAAFLAHRERLLRFLRARGAGEAAEDLLHEVWLKVSAARPGPVAAPLAYLYRTANLVMIDRYRSENQARKRERAWSEAAGATVPGVSDAPSGERVVIARQYARMVAAALDALGERPAAIFRRHRIDGVPQKVVAREFGVSLSTVESDLRRAYRAVLEIRERLDED</sequence>
<dbReference type="InterPro" id="IPR013324">
    <property type="entry name" value="RNA_pol_sigma_r3/r4-like"/>
</dbReference>
<comment type="similarity">
    <text evidence="1">Belongs to the sigma-70 factor family. ECF subfamily.</text>
</comment>
<dbReference type="Proteomes" id="UP000444401">
    <property type="component" value="Unassembled WGS sequence"/>
</dbReference>
<evidence type="ECO:0000256" key="1">
    <source>
        <dbReference type="ARBA" id="ARBA00010641"/>
    </source>
</evidence>
<accession>A0ABW9UTV5</accession>
<dbReference type="InterPro" id="IPR036388">
    <property type="entry name" value="WH-like_DNA-bd_sf"/>
</dbReference>
<dbReference type="Gene3D" id="1.10.10.10">
    <property type="entry name" value="Winged helix-like DNA-binding domain superfamily/Winged helix DNA-binding domain"/>
    <property type="match status" value="1"/>
</dbReference>
<dbReference type="InterPro" id="IPR013249">
    <property type="entry name" value="RNA_pol_sigma70_r4_t2"/>
</dbReference>
<dbReference type="InterPro" id="IPR039425">
    <property type="entry name" value="RNA_pol_sigma-70-like"/>
</dbReference>
<feature type="domain" description="RNA polymerase sigma factor 70 region 4 type 2" evidence="6">
    <location>
        <begin position="114"/>
        <end position="164"/>
    </location>
</feature>
<reference evidence="7 8" key="1">
    <citation type="submission" date="2019-12" db="EMBL/GenBank/DDBJ databases">
        <title>Genomic-based taxomic classification of the family Erythrobacteraceae.</title>
        <authorList>
            <person name="Xu L."/>
        </authorList>
    </citation>
    <scope>NUCLEOTIDE SEQUENCE [LARGE SCALE GENOMIC DNA]</scope>
    <source>
        <strain evidence="7 8">H32</strain>
    </source>
</reference>
<evidence type="ECO:0000256" key="4">
    <source>
        <dbReference type="ARBA" id="ARBA00023163"/>
    </source>
</evidence>
<dbReference type="InterPro" id="IPR007627">
    <property type="entry name" value="RNA_pol_sigma70_r2"/>
</dbReference>
<evidence type="ECO:0000259" key="5">
    <source>
        <dbReference type="Pfam" id="PF04542"/>
    </source>
</evidence>
<evidence type="ECO:0000256" key="3">
    <source>
        <dbReference type="ARBA" id="ARBA00023082"/>
    </source>
</evidence>
<keyword evidence="3" id="KW-0731">Sigma factor</keyword>
<dbReference type="Gene3D" id="1.10.1740.10">
    <property type="match status" value="1"/>
</dbReference>
<dbReference type="PANTHER" id="PTHR43133:SF63">
    <property type="entry name" value="RNA POLYMERASE SIGMA FACTOR FECI-RELATED"/>
    <property type="match status" value="1"/>
</dbReference>
<evidence type="ECO:0000259" key="6">
    <source>
        <dbReference type="Pfam" id="PF08281"/>
    </source>
</evidence>
<keyword evidence="4" id="KW-0804">Transcription</keyword>
<dbReference type="Pfam" id="PF04542">
    <property type="entry name" value="Sigma70_r2"/>
    <property type="match status" value="1"/>
</dbReference>
<keyword evidence="8" id="KW-1185">Reference proteome</keyword>
<dbReference type="SUPFAM" id="SSF88946">
    <property type="entry name" value="Sigma2 domain of RNA polymerase sigma factors"/>
    <property type="match status" value="1"/>
</dbReference>
<feature type="domain" description="RNA polymerase sigma-70 region 2" evidence="5">
    <location>
        <begin position="15"/>
        <end position="76"/>
    </location>
</feature>
<gene>
    <name evidence="7" type="ORF">GRI72_00370</name>
</gene>
<name>A0ABW9UTV5_9SPHN</name>
<comment type="caution">
    <text evidence="7">The sequence shown here is derived from an EMBL/GenBank/DDBJ whole genome shotgun (WGS) entry which is preliminary data.</text>
</comment>